<evidence type="ECO:0000256" key="4">
    <source>
        <dbReference type="ARBA" id="ARBA00023004"/>
    </source>
</evidence>
<dbReference type="InterPro" id="IPR045854">
    <property type="entry name" value="NO2/SO3_Rdtase_4Fe4S_sf"/>
</dbReference>
<organism evidence="10 11">
    <name type="scientific">Spiroplasma citri</name>
    <dbReference type="NCBI Taxonomy" id="2133"/>
    <lineage>
        <taxon>Bacteria</taxon>
        <taxon>Bacillati</taxon>
        <taxon>Mycoplasmatota</taxon>
        <taxon>Mollicutes</taxon>
        <taxon>Entomoplasmatales</taxon>
        <taxon>Spiroplasmataceae</taxon>
        <taxon>Spiroplasma</taxon>
    </lineage>
</organism>
<evidence type="ECO:0000256" key="3">
    <source>
        <dbReference type="ARBA" id="ARBA00023002"/>
    </source>
</evidence>
<feature type="binding site" evidence="7">
    <location>
        <position position="306"/>
    </location>
    <ligand>
        <name>[4Fe-4S] cluster</name>
        <dbReference type="ChEBI" id="CHEBI:49883"/>
    </ligand>
</feature>
<dbReference type="Gene3D" id="3.30.413.10">
    <property type="entry name" value="Sulfite Reductase Hemoprotein, domain 1"/>
    <property type="match status" value="1"/>
</dbReference>
<dbReference type="GO" id="GO:0019288">
    <property type="term" value="P:isopentenyl diphosphate biosynthetic process, methylerythritol 4-phosphate pathway"/>
    <property type="evidence" value="ECO:0007669"/>
    <property type="project" value="UniProtKB-UniRule"/>
</dbReference>
<accession>A0AAX3T143</accession>
<keyword evidence="4 7" id="KW-0408">Iron</keyword>
<gene>
    <name evidence="7 10" type="primary">ispG</name>
    <name evidence="10" type="synonym">gcpE</name>
    <name evidence="10" type="ORF">M0C40_03740</name>
</gene>
<comment type="catalytic activity">
    <reaction evidence="7">
        <text>(2E)-4-hydroxy-3-methylbut-2-enyl diphosphate + oxidized [flavodoxin] + H2O + 2 H(+) = 2-C-methyl-D-erythritol 2,4-cyclic diphosphate + reduced [flavodoxin]</text>
        <dbReference type="Rhea" id="RHEA:43604"/>
        <dbReference type="Rhea" id="RHEA-COMP:10622"/>
        <dbReference type="Rhea" id="RHEA-COMP:10623"/>
        <dbReference type="ChEBI" id="CHEBI:15377"/>
        <dbReference type="ChEBI" id="CHEBI:15378"/>
        <dbReference type="ChEBI" id="CHEBI:57618"/>
        <dbReference type="ChEBI" id="CHEBI:58210"/>
        <dbReference type="ChEBI" id="CHEBI:58483"/>
        <dbReference type="ChEBI" id="CHEBI:128753"/>
        <dbReference type="EC" id="1.17.7.3"/>
    </reaction>
</comment>
<dbReference type="SUPFAM" id="SSF51717">
    <property type="entry name" value="Dihydropteroate synthetase-like"/>
    <property type="match status" value="1"/>
</dbReference>
<keyword evidence="2 7" id="KW-0479">Metal-binding</keyword>
<dbReference type="InterPro" id="IPR016425">
    <property type="entry name" value="IspG_bac"/>
</dbReference>
<dbReference type="InterPro" id="IPR058578">
    <property type="entry name" value="IspG_TIM"/>
</dbReference>
<dbReference type="GO" id="GO:0046429">
    <property type="term" value="F:4-hydroxy-3-methylbut-2-en-1-yl diphosphate synthase activity (ferredoxin)"/>
    <property type="evidence" value="ECO:0007669"/>
    <property type="project" value="UniProtKB-UniRule"/>
</dbReference>
<evidence type="ECO:0000256" key="1">
    <source>
        <dbReference type="ARBA" id="ARBA00022485"/>
    </source>
</evidence>
<evidence type="ECO:0000256" key="2">
    <source>
        <dbReference type="ARBA" id="ARBA00022723"/>
    </source>
</evidence>
<dbReference type="PIRSF" id="PIRSF004640">
    <property type="entry name" value="IspG"/>
    <property type="match status" value="1"/>
</dbReference>
<dbReference type="NCBIfam" id="NF001540">
    <property type="entry name" value="PRK00366.1"/>
    <property type="match status" value="1"/>
</dbReference>
<dbReference type="InterPro" id="IPR004588">
    <property type="entry name" value="IspG_bac-typ"/>
</dbReference>
<name>A0AAX3T143_SPICI</name>
<keyword evidence="5 7" id="KW-0411">Iron-sulfur</keyword>
<feature type="domain" description="IspG C-terminal" evidence="9">
    <location>
        <begin position="261"/>
        <end position="347"/>
    </location>
</feature>
<keyword evidence="6 7" id="KW-0414">Isoprene biosynthesis</keyword>
<dbReference type="GO" id="GO:0141197">
    <property type="term" value="F:4-hydroxy-3-methylbut-2-enyl-diphosphate synthase activity (flavodoxin)"/>
    <property type="evidence" value="ECO:0007669"/>
    <property type="project" value="UniProtKB-EC"/>
</dbReference>
<dbReference type="Gene3D" id="3.20.20.20">
    <property type="entry name" value="Dihydropteroate synthase-like"/>
    <property type="match status" value="1"/>
</dbReference>
<evidence type="ECO:0000256" key="5">
    <source>
        <dbReference type="ARBA" id="ARBA00023014"/>
    </source>
</evidence>
<keyword evidence="3 7" id="KW-0560">Oxidoreductase</keyword>
<evidence type="ECO:0000259" key="9">
    <source>
        <dbReference type="Pfam" id="PF26540"/>
    </source>
</evidence>
<dbReference type="GO" id="GO:0051539">
    <property type="term" value="F:4 iron, 4 sulfur cluster binding"/>
    <property type="evidence" value="ECO:0007669"/>
    <property type="project" value="UniProtKB-UniRule"/>
</dbReference>
<comment type="function">
    <text evidence="7">Converts 2C-methyl-D-erythritol 2,4-cyclodiphosphate (ME-2,4cPP) into 1-hydroxy-2-methyl-2-(E)-butenyl 4-diphosphate.</text>
</comment>
<feature type="binding site" evidence="7">
    <location>
        <position position="267"/>
    </location>
    <ligand>
        <name>[4Fe-4S] cluster</name>
        <dbReference type="ChEBI" id="CHEBI:49883"/>
    </ligand>
</feature>
<proteinExistence type="inferred from homology"/>
<dbReference type="Pfam" id="PF04551">
    <property type="entry name" value="GcpE"/>
    <property type="match status" value="1"/>
</dbReference>
<evidence type="ECO:0000259" key="8">
    <source>
        <dbReference type="Pfam" id="PF04551"/>
    </source>
</evidence>
<dbReference type="SUPFAM" id="SSF56014">
    <property type="entry name" value="Nitrite and sulphite reductase 4Fe-4S domain-like"/>
    <property type="match status" value="1"/>
</dbReference>
<dbReference type="InterPro" id="IPR011005">
    <property type="entry name" value="Dihydropteroate_synth-like_sf"/>
</dbReference>
<dbReference type="GO" id="GO:0005506">
    <property type="term" value="F:iron ion binding"/>
    <property type="evidence" value="ECO:0007669"/>
    <property type="project" value="InterPro"/>
</dbReference>
<dbReference type="FunFam" id="3.20.20.20:FF:000001">
    <property type="entry name" value="4-hydroxy-3-methylbut-2-en-1-yl diphosphate synthase (flavodoxin)"/>
    <property type="match status" value="1"/>
</dbReference>
<dbReference type="EMBL" id="CP096246">
    <property type="protein sequence ID" value="WFG97122.1"/>
    <property type="molecule type" value="Genomic_DNA"/>
</dbReference>
<evidence type="ECO:0000256" key="6">
    <source>
        <dbReference type="ARBA" id="ARBA00023229"/>
    </source>
</evidence>
<dbReference type="NCBIfam" id="TIGR00612">
    <property type="entry name" value="ispG_gcpE"/>
    <property type="match status" value="1"/>
</dbReference>
<comment type="pathway">
    <text evidence="7">Isoprenoid biosynthesis; isopentenyl diphosphate biosynthesis via DXP pathway; isopentenyl diphosphate from 1-deoxy-D-xylulose 5-phosphate: step 5/6.</text>
</comment>
<dbReference type="PANTHER" id="PTHR30454">
    <property type="entry name" value="4-HYDROXY-3-METHYLBUT-2-EN-1-YL DIPHOSPHATE SYNTHASE"/>
    <property type="match status" value="1"/>
</dbReference>
<dbReference type="GO" id="GO:0016114">
    <property type="term" value="P:terpenoid biosynthetic process"/>
    <property type="evidence" value="ECO:0007669"/>
    <property type="project" value="InterPro"/>
</dbReference>
<sequence length="427" mass="47371">MNKRNNTRKVMVGNVQIGGQNKVVIQSMTNTKTHDVESTLTQINQLYQEGCEIIRIAVLGKDDAAVLKTIVERSPCPLVADIHFNYEFALIAADSGISKIRINPGNIGSIENTKKVVEKCLEKKIPIRIGVNSGSLPLDLVNKYGWTPKAMIESARRHIEILEHLGFYDIILSLKATEPLMAIEAYTLASQEWNYPLHLGITEAGSHHTGTIKSCSGLSPLLFNGIGDTIRISLSTDPIAEVEVAKRMLNSLGLYDNIVDVIACPTCGRLEYDLFPVVKELEEYTKALKIPLKIAILGCVVNGPGEAKQADLGIAGGKNGGIIFKKGKIYKSCKQEELVPELKLLIDEYYQEWQQKTFSNNKTFYDKIKSGKKIEVNDMNMCCPAKNHDCFSCRTCSKPKVGCRSCLICISCTDCVNKKCEYCKNKR</sequence>
<dbReference type="Pfam" id="PF26540">
    <property type="entry name" value="GcpE_C"/>
    <property type="match status" value="1"/>
</dbReference>
<dbReference type="PANTHER" id="PTHR30454:SF0">
    <property type="entry name" value="4-HYDROXY-3-METHYLBUT-2-EN-1-YL DIPHOSPHATE SYNTHASE (FERREDOXIN), CHLOROPLASTIC"/>
    <property type="match status" value="1"/>
</dbReference>
<reference evidence="10 11" key="1">
    <citation type="submission" date="2022-04" db="EMBL/GenBank/DDBJ databases">
        <title>Whole genome of Spiroplasma citri.</title>
        <authorList>
            <person name="Khanchezar A."/>
            <person name="Izadpanah K."/>
            <person name="Taghavi M."/>
            <person name="Ghorbani A."/>
            <person name="Beven L."/>
        </authorList>
    </citation>
    <scope>NUCLEOTIDE SEQUENCE [LARGE SCALE GENOMIC DNA]</scope>
    <source>
        <strain evidence="10 11">D4</strain>
    </source>
</reference>
<evidence type="ECO:0000256" key="7">
    <source>
        <dbReference type="HAMAP-Rule" id="MF_00159"/>
    </source>
</evidence>
<dbReference type="AlphaFoldDB" id="A0AAX3T143"/>
<dbReference type="InterPro" id="IPR058579">
    <property type="entry name" value="IspG_C"/>
</dbReference>
<feature type="binding site" evidence="7">
    <location>
        <position position="299"/>
    </location>
    <ligand>
        <name>[4Fe-4S] cluster</name>
        <dbReference type="ChEBI" id="CHEBI:49883"/>
    </ligand>
</feature>
<dbReference type="EC" id="1.17.7.3" evidence="7"/>
<feature type="domain" description="IspG TIM-barrel" evidence="8">
    <location>
        <begin position="7"/>
        <end position="246"/>
    </location>
</feature>
<dbReference type="KEGG" id="sck:SCITRI_00722"/>
<evidence type="ECO:0000313" key="10">
    <source>
        <dbReference type="EMBL" id="WFG97122.1"/>
    </source>
</evidence>
<keyword evidence="1 7" id="KW-0004">4Fe-4S</keyword>
<dbReference type="HAMAP" id="MF_00159">
    <property type="entry name" value="IspG"/>
    <property type="match status" value="1"/>
</dbReference>
<dbReference type="Proteomes" id="UP001214629">
    <property type="component" value="Chromosome"/>
</dbReference>
<protein>
    <recommendedName>
        <fullName evidence="7">4-hydroxy-3-methylbut-2-en-1-yl diphosphate synthase (flavodoxin)</fullName>
        <ecNumber evidence="7">1.17.7.3</ecNumber>
    </recommendedName>
    <alternativeName>
        <fullName evidence="7">1-hydroxy-2-methyl-2-(E)-butenyl 4-diphosphate synthase</fullName>
    </alternativeName>
</protein>
<feature type="binding site" evidence="7">
    <location>
        <position position="264"/>
    </location>
    <ligand>
        <name>[4Fe-4S] cluster</name>
        <dbReference type="ChEBI" id="CHEBI:49883"/>
    </ligand>
</feature>
<keyword evidence="11" id="KW-1185">Reference proteome</keyword>
<evidence type="ECO:0000313" key="11">
    <source>
        <dbReference type="Proteomes" id="UP001214629"/>
    </source>
</evidence>
<comment type="similarity">
    <text evidence="7">Belongs to the IspG family.</text>
</comment>
<comment type="cofactor">
    <cofactor evidence="7">
        <name>[4Fe-4S] cluster</name>
        <dbReference type="ChEBI" id="CHEBI:49883"/>
    </cofactor>
    <text evidence="7">Binds 1 [4Fe-4S] cluster.</text>
</comment>